<dbReference type="SUPFAM" id="SSF56801">
    <property type="entry name" value="Acetyl-CoA synthetase-like"/>
    <property type="match status" value="2"/>
</dbReference>
<feature type="domain" description="Carrier" evidence="6">
    <location>
        <begin position="517"/>
        <end position="592"/>
    </location>
</feature>
<dbReference type="PROSITE" id="PS00012">
    <property type="entry name" value="PHOSPHOPANTETHEINE"/>
    <property type="match status" value="1"/>
</dbReference>
<dbReference type="InterPro" id="IPR001242">
    <property type="entry name" value="Condensation_dom"/>
</dbReference>
<feature type="domain" description="Carrier" evidence="6">
    <location>
        <begin position="1573"/>
        <end position="1648"/>
    </location>
</feature>
<dbReference type="FunFam" id="2.30.38.10:FF:000001">
    <property type="entry name" value="Non-ribosomal peptide synthetase PvdI"/>
    <property type="match status" value="1"/>
</dbReference>
<dbReference type="SUPFAM" id="SSF47336">
    <property type="entry name" value="ACP-like"/>
    <property type="match status" value="2"/>
</dbReference>
<dbReference type="NCBIfam" id="TIGR01733">
    <property type="entry name" value="AA-adenyl-dom"/>
    <property type="match status" value="2"/>
</dbReference>
<sequence>MNRKNSKYNIQLAQDDNSSRHLKETCVHKLFEEIVKEYPGKIAVEYEDDYITYQDLDEKSNQLAHYLRKCGVQQGSNVAISLERSLEIPIALLGVMKAGGTYVPIDPYLPSERLQYMLEDSNAEILITNQFFDSSLINYLKVIELEDINNLTESKEILGLPLTGNQTAYIIYTSGSTGKPKGVQVSHKSLVNLLNSLKKEPGICEADRVLSVTSISFDAFGMDLYLPLISGATVKLVNRDVSVDGTKLKEVINESKPNIMFGTPATWRLLLTVDWHGRSNLKILCGGESLDSKLATELLKRGTELWNMYGPTESTICSVIHKVKEREDPVKIGKPIENTELYVLDQNMNTVPNGEVGELYIGGEGVAKGYWNRPELTEERFLENRFTGRGKLYRTGDRVRFHSNGDLEYLDRVDNQVQIRGYRIELSEIEVALLQHPSINEVVVLDRKAPSGEKSLIAYLIGDFRENELRKYLRKILPEYMVPSFFVRLESMPITPNGKVDRKVLPNFMTNKNEVVAPRTLVEKKISSIWSELLNLKKVGIKETFFELGGNSLIATRIVYQLQETLGLKLSVKDLFEYPTVEELANKVSELRAERGPYSTEFLIKRVSRKTPLPLSYAQQRIWFIEQLKGVSALYNIPMVWKLKGKWAHKSLEKSLNKLIERHESLRTIFNKNKDGEPLQEIQPHEYQSISIEIVPSFFNEEQKKLFIQKELEKPFEIDKGPLIRAKIFEKEKEWILTCTMHHIISDGWSINILFDEWMKLYDEEEGNGAANLKPLPIQYVDFAQWQKKWLEDEVLNKQLAYWREELKGDLPKLNLKTDSTRSLIQTHHGAKHSITLPGKLSENILKLSKKEQITPFIIFMAAYQSFLSRYTGQEDILVGSPIANRNHREIEGLIGYFSNTLVYRANMNKDMSFKELLLQTRKKAINAYENQDVPFDKIVEEMSPDRDLSSSPIFQTMLVLEERNSDQLRKNKVELLDNRTSLAKYDLTLMIFQNLKDFTLTFEYKSELFNEKTIESMNQSFVRFLGCLLNNPSELISQLELISEVEKNSILSHSEKSTINQLNFKMIHKQFEDQVKKTPNEVAIIFEGKSLTYKDLNKKANQLAHFLRRHDIKPETYVAIFLDRSLEMVIAILGILKAGGAYLPLDINTAEERIIYQLKDSNANFVVTHKKMTKKLMKIDYPQICLDDQDVKVELNKQLIANPSFKEDLINPAYLIYTSGTTGNPKGVVVEHGSLANYLHDINSKINLREKSSYALISSIAADLGNTILFHSMTSGGTLHLISTERILDPMLMNSYFEHNKIDCIKIVPSHFLALMGDFSKKGILPNKLIIFGGETLYWDLVDRIASLEPKLNLINHYGPTEATVGVLTKTIRPSETKRYSSIVPIGFPLDNTEFFIFDSNKKLVPQGVVGELFIGGNNLSREYLNQPILTKEKFVPHPFKKGERLYKSGDLVKQLANGELEFIGRVDNQIKINGYRVEIGEIESVIRKIPNVKEAIVTFDEMDTLNKYIIAYIVGDIDVNNLKNIIKSQLPSHMVPSYFISMKSMPLTSNGKINYKKLPFPETNFNVNNSLSMSDEENVIASIWKNFLPIKHFKKSDSFFELGGHSLLAIRLIHRLQAKFKLDLSVRELFENPTVESLAKRLNELLCVVNNGNGNGNTAPQIVKLERAEAMHLSPAQKRIWFIDQLEESTSLYNIVLPFRIKGLLNKVALQKALTEIVRRHEVLRTTYSEVNGTPMQIIKKAFKVDLSVEKNIEKSEIKQTINRFGEYHFNLSKEFPFRINLIKVGANDEYLLIIVLHHIISDGWSNKILTKDLIEFYKSFKKEQQLSLSELQFQYVDYAGWHIEYLKGDLLEPQLNFWKEKLYNAPPLTLLPIDFKRPLIKSYRGDLLDFDIPGELNIKIRNFAKKQDVTLFMALITAYNVLLFQLTKQEDIVIGFPISNRSNHDLQNVMGLFVNTLLLRNNLSGNPTLQDLLKNVKREALTAYSNQDVPYEKLVEELHPERNRSYMPLCQVMFVLEEKNNRPILEDEEIQISILDEEQKTSKFDMTFLIEDHGESLKGKIEYSTDLFRRDTIEKFLTQFLEILYTLVESPSRRLNEIELILKSKKPFTDKDLNELFL</sequence>
<dbReference type="EMBL" id="CP003923">
    <property type="protein sequence ID" value="AIC93109.1"/>
    <property type="molecule type" value="Genomic_DNA"/>
</dbReference>
<dbReference type="GO" id="GO:0003824">
    <property type="term" value="F:catalytic activity"/>
    <property type="evidence" value="ECO:0007669"/>
    <property type="project" value="InterPro"/>
</dbReference>
<dbReference type="Gene3D" id="3.30.559.30">
    <property type="entry name" value="Nonribosomal peptide synthetase, condensation domain"/>
    <property type="match status" value="2"/>
</dbReference>
<dbReference type="KEGG" id="ble:BleG1_0501"/>
<dbReference type="FunFam" id="3.40.50.12780:FF:000012">
    <property type="entry name" value="Non-ribosomal peptide synthetase"/>
    <property type="match status" value="1"/>
</dbReference>
<evidence type="ECO:0000256" key="3">
    <source>
        <dbReference type="ARBA" id="ARBA00022450"/>
    </source>
</evidence>
<accession>A0A060LZ83</accession>
<comment type="similarity">
    <text evidence="2">Belongs to the ATP-dependent AMP-binding enzyme family.</text>
</comment>
<dbReference type="OrthoDB" id="9765680at2"/>
<evidence type="ECO:0000256" key="1">
    <source>
        <dbReference type="ARBA" id="ARBA00001957"/>
    </source>
</evidence>
<evidence type="ECO:0000313" key="7">
    <source>
        <dbReference type="EMBL" id="AIC93109.1"/>
    </source>
</evidence>
<dbReference type="GO" id="GO:0043041">
    <property type="term" value="P:amino acid activation for nonribosomal peptide biosynthetic process"/>
    <property type="evidence" value="ECO:0007669"/>
    <property type="project" value="TreeGrafter"/>
</dbReference>
<dbReference type="InterPro" id="IPR036736">
    <property type="entry name" value="ACP-like_sf"/>
</dbReference>
<reference evidence="7 8" key="1">
    <citation type="journal article" date="2014" name="Gene">
        <title>A comparative genomic analysis of the alkalitolerant soil bacterium Bacillus lehensis G1.</title>
        <authorList>
            <person name="Noor Y.M."/>
            <person name="Samsulrizal N.H."/>
            <person name="Jema'on N.A."/>
            <person name="Low K.O."/>
            <person name="Ramli A.N."/>
            <person name="Alias N.I."/>
            <person name="Damis S.I."/>
            <person name="Fuzi S.F."/>
            <person name="Isa M.N."/>
            <person name="Murad A.M."/>
            <person name="Raih M.F."/>
            <person name="Bakar F.D."/>
            <person name="Najimudin N."/>
            <person name="Mahadi N.M."/>
            <person name="Illias R.M."/>
        </authorList>
    </citation>
    <scope>NUCLEOTIDE SEQUENCE [LARGE SCALE GENOMIC DNA]</scope>
    <source>
        <strain evidence="7 8">G1</strain>
    </source>
</reference>
<keyword evidence="4" id="KW-0597">Phosphoprotein</keyword>
<organism evidence="7 8">
    <name type="scientific">Shouchella lehensis G1</name>
    <dbReference type="NCBI Taxonomy" id="1246626"/>
    <lineage>
        <taxon>Bacteria</taxon>
        <taxon>Bacillati</taxon>
        <taxon>Bacillota</taxon>
        <taxon>Bacilli</taxon>
        <taxon>Bacillales</taxon>
        <taxon>Bacillaceae</taxon>
        <taxon>Shouchella</taxon>
    </lineage>
</organism>
<dbReference type="Pfam" id="PF00668">
    <property type="entry name" value="Condensation"/>
    <property type="match status" value="2"/>
</dbReference>
<evidence type="ECO:0000256" key="2">
    <source>
        <dbReference type="ARBA" id="ARBA00006432"/>
    </source>
</evidence>
<evidence type="ECO:0000256" key="4">
    <source>
        <dbReference type="ARBA" id="ARBA00022553"/>
    </source>
</evidence>
<dbReference type="FunFam" id="1.10.1200.10:FF:000005">
    <property type="entry name" value="Nonribosomal peptide synthetase 1"/>
    <property type="match status" value="1"/>
</dbReference>
<dbReference type="InterPro" id="IPR020845">
    <property type="entry name" value="AMP-binding_CS"/>
</dbReference>
<dbReference type="InterPro" id="IPR045851">
    <property type="entry name" value="AMP-bd_C_sf"/>
</dbReference>
<dbReference type="InterPro" id="IPR023213">
    <property type="entry name" value="CAT-like_dom_sf"/>
</dbReference>
<dbReference type="FunFam" id="3.40.50.980:FF:000001">
    <property type="entry name" value="Non-ribosomal peptide synthetase"/>
    <property type="match status" value="2"/>
</dbReference>
<dbReference type="GO" id="GO:0017000">
    <property type="term" value="P:antibiotic biosynthetic process"/>
    <property type="evidence" value="ECO:0007669"/>
    <property type="project" value="UniProtKB-KW"/>
</dbReference>
<keyword evidence="5" id="KW-0045">Antibiotic biosynthesis</keyword>
<keyword evidence="8" id="KW-1185">Reference proteome</keyword>
<dbReference type="PANTHER" id="PTHR45527:SF1">
    <property type="entry name" value="FATTY ACID SYNTHASE"/>
    <property type="match status" value="1"/>
</dbReference>
<name>A0A060LZ83_9BACI</name>
<dbReference type="GO" id="GO:0031177">
    <property type="term" value="F:phosphopantetheine binding"/>
    <property type="evidence" value="ECO:0007669"/>
    <property type="project" value="InterPro"/>
</dbReference>
<dbReference type="Pfam" id="PF13193">
    <property type="entry name" value="AMP-binding_C"/>
    <property type="match status" value="2"/>
</dbReference>
<protein>
    <recommendedName>
        <fullName evidence="6">Carrier domain-containing protein</fullName>
    </recommendedName>
</protein>
<dbReference type="eggNOG" id="COG1020">
    <property type="taxonomic scope" value="Bacteria"/>
</dbReference>
<keyword evidence="3" id="KW-0596">Phosphopantetheine</keyword>
<gene>
    <name evidence="7" type="ORF">BleG1_0501</name>
</gene>
<dbReference type="GO" id="GO:0044550">
    <property type="term" value="P:secondary metabolite biosynthetic process"/>
    <property type="evidence" value="ECO:0007669"/>
    <property type="project" value="TreeGrafter"/>
</dbReference>
<dbReference type="Gene3D" id="1.10.1200.10">
    <property type="entry name" value="ACP-like"/>
    <property type="match status" value="2"/>
</dbReference>
<dbReference type="PROSITE" id="PS50075">
    <property type="entry name" value="CARRIER"/>
    <property type="match status" value="2"/>
</dbReference>
<proteinExistence type="inferred from homology"/>
<dbReference type="Proteomes" id="UP000027142">
    <property type="component" value="Chromosome"/>
</dbReference>
<dbReference type="PANTHER" id="PTHR45527">
    <property type="entry name" value="NONRIBOSOMAL PEPTIDE SYNTHETASE"/>
    <property type="match status" value="1"/>
</dbReference>
<evidence type="ECO:0000256" key="5">
    <source>
        <dbReference type="ARBA" id="ARBA00023194"/>
    </source>
</evidence>
<dbReference type="GO" id="GO:0008610">
    <property type="term" value="P:lipid biosynthetic process"/>
    <property type="evidence" value="ECO:0007669"/>
    <property type="project" value="UniProtKB-ARBA"/>
</dbReference>
<dbReference type="STRING" id="1246626.BleG1_0501"/>
<dbReference type="InterPro" id="IPR010071">
    <property type="entry name" value="AA_adenyl_dom"/>
</dbReference>
<dbReference type="CDD" id="cd05930">
    <property type="entry name" value="A_NRPS"/>
    <property type="match status" value="1"/>
</dbReference>
<dbReference type="SUPFAM" id="SSF52777">
    <property type="entry name" value="CoA-dependent acyltransferases"/>
    <property type="match status" value="4"/>
</dbReference>
<dbReference type="InterPro" id="IPR006162">
    <property type="entry name" value="Ppantetheine_attach_site"/>
</dbReference>
<dbReference type="PATRIC" id="fig|1246626.3.peg.489"/>
<dbReference type="PROSITE" id="PS00455">
    <property type="entry name" value="AMP_BINDING"/>
    <property type="match status" value="2"/>
</dbReference>
<dbReference type="InterPro" id="IPR000873">
    <property type="entry name" value="AMP-dep_synth/lig_dom"/>
</dbReference>
<evidence type="ECO:0000259" key="6">
    <source>
        <dbReference type="PROSITE" id="PS50075"/>
    </source>
</evidence>
<dbReference type="SMART" id="SM00823">
    <property type="entry name" value="PKS_PP"/>
    <property type="match status" value="2"/>
</dbReference>
<dbReference type="GO" id="GO:0005829">
    <property type="term" value="C:cytosol"/>
    <property type="evidence" value="ECO:0007669"/>
    <property type="project" value="TreeGrafter"/>
</dbReference>
<dbReference type="Pfam" id="PF00550">
    <property type="entry name" value="PP-binding"/>
    <property type="match status" value="2"/>
</dbReference>
<dbReference type="RefSeq" id="WP_051667270.1">
    <property type="nucleotide sequence ID" value="NZ_CP003923.1"/>
</dbReference>
<dbReference type="Gene3D" id="3.40.50.980">
    <property type="match status" value="4"/>
</dbReference>
<comment type="cofactor">
    <cofactor evidence="1">
        <name>pantetheine 4'-phosphate</name>
        <dbReference type="ChEBI" id="CHEBI:47942"/>
    </cofactor>
</comment>
<evidence type="ECO:0000313" key="8">
    <source>
        <dbReference type="Proteomes" id="UP000027142"/>
    </source>
</evidence>
<dbReference type="Gene3D" id="3.30.300.30">
    <property type="match status" value="2"/>
</dbReference>
<dbReference type="InterPro" id="IPR020806">
    <property type="entry name" value="PKS_PP-bd"/>
</dbReference>
<dbReference type="NCBIfam" id="NF003417">
    <property type="entry name" value="PRK04813.1"/>
    <property type="match status" value="2"/>
</dbReference>
<dbReference type="Gene3D" id="2.30.38.10">
    <property type="entry name" value="Luciferase, Domain 3"/>
    <property type="match status" value="2"/>
</dbReference>
<dbReference type="Gene3D" id="3.30.559.10">
    <property type="entry name" value="Chloramphenicol acetyltransferase-like domain"/>
    <property type="match status" value="2"/>
</dbReference>
<dbReference type="CDD" id="cd12116">
    <property type="entry name" value="A_NRPS_Ta1_like"/>
    <property type="match status" value="1"/>
</dbReference>
<dbReference type="Pfam" id="PF00501">
    <property type="entry name" value="AMP-binding"/>
    <property type="match status" value="2"/>
</dbReference>
<dbReference type="HOGENOM" id="CLU_000022_0_0_9"/>
<dbReference type="InterPro" id="IPR009081">
    <property type="entry name" value="PP-bd_ACP"/>
</dbReference>
<dbReference type="CDD" id="cd19531">
    <property type="entry name" value="LCL_NRPS-like"/>
    <property type="match status" value="2"/>
</dbReference>
<dbReference type="InterPro" id="IPR025110">
    <property type="entry name" value="AMP-bd_C"/>
</dbReference>